<proteinExistence type="predicted"/>
<evidence type="ECO:0000313" key="1">
    <source>
        <dbReference type="EMBL" id="CAB4159361.1"/>
    </source>
</evidence>
<name>A0A6J5NPR6_9CAUD</name>
<organism evidence="1">
    <name type="scientific">uncultured Caudovirales phage</name>
    <dbReference type="NCBI Taxonomy" id="2100421"/>
    <lineage>
        <taxon>Viruses</taxon>
        <taxon>Duplodnaviria</taxon>
        <taxon>Heunggongvirae</taxon>
        <taxon>Uroviricota</taxon>
        <taxon>Caudoviricetes</taxon>
        <taxon>Peduoviridae</taxon>
        <taxon>Maltschvirus</taxon>
        <taxon>Maltschvirus maltsch</taxon>
    </lineage>
</organism>
<dbReference type="EMBL" id="LR796684">
    <property type="protein sequence ID" value="CAB4159361.1"/>
    <property type="molecule type" value="Genomic_DNA"/>
</dbReference>
<reference evidence="1" key="1">
    <citation type="submission" date="2020-04" db="EMBL/GenBank/DDBJ databases">
        <authorList>
            <person name="Chiriac C."/>
            <person name="Salcher M."/>
            <person name="Ghai R."/>
            <person name="Kavagutti S V."/>
        </authorList>
    </citation>
    <scope>NUCLEOTIDE SEQUENCE</scope>
</reference>
<sequence>MKITASVGTTIDRERSVVQIYDMLHFEDPGAGLQKELERINRRVNLTIVDLREAAIRDALIELGWTPPAQLHSQRELLPDDEAPRKTVSPDSCARDYDLFAEYVDPDNALRLTRESFELQPLATRLEWAKAVFEANK</sequence>
<accession>A0A6J5NPR6</accession>
<gene>
    <name evidence="1" type="ORF">UFOVP707_90</name>
</gene>
<protein>
    <submittedName>
        <fullName evidence="1">Uncharacterized protein</fullName>
    </submittedName>
</protein>